<proteinExistence type="predicted"/>
<feature type="signal peptide" evidence="1">
    <location>
        <begin position="1"/>
        <end position="18"/>
    </location>
</feature>
<evidence type="ECO:0000256" key="1">
    <source>
        <dbReference type="SAM" id="SignalP"/>
    </source>
</evidence>
<keyword evidence="4" id="KW-1185">Reference proteome</keyword>
<dbReference type="Gene3D" id="3.40.710.10">
    <property type="entry name" value="DD-peptidase/beta-lactamase superfamily"/>
    <property type="match status" value="1"/>
</dbReference>
<keyword evidence="1" id="KW-0732">Signal</keyword>
<keyword evidence="3" id="KW-0378">Hydrolase</keyword>
<gene>
    <name evidence="3" type="ORF">RF683_09320</name>
</gene>
<dbReference type="Pfam" id="PF00144">
    <property type="entry name" value="Beta-lactamase"/>
    <property type="match status" value="1"/>
</dbReference>
<organism evidence="3 4">
    <name type="scientific">Flavobacterium nakdongensis</name>
    <dbReference type="NCBI Taxonomy" id="3073563"/>
    <lineage>
        <taxon>Bacteria</taxon>
        <taxon>Pseudomonadati</taxon>
        <taxon>Bacteroidota</taxon>
        <taxon>Flavobacteriia</taxon>
        <taxon>Flavobacteriales</taxon>
        <taxon>Flavobacteriaceae</taxon>
        <taxon>Flavobacterium</taxon>
    </lineage>
</organism>
<dbReference type="SUPFAM" id="SSF56601">
    <property type="entry name" value="beta-lactamase/transpeptidase-like"/>
    <property type="match status" value="1"/>
</dbReference>
<dbReference type="InterPro" id="IPR012338">
    <property type="entry name" value="Beta-lactam/transpept-like"/>
</dbReference>
<dbReference type="InterPro" id="IPR001466">
    <property type="entry name" value="Beta-lactam-related"/>
</dbReference>
<dbReference type="EMBL" id="CP133721">
    <property type="protein sequence ID" value="WMW77679.1"/>
    <property type="molecule type" value="Genomic_DNA"/>
</dbReference>
<evidence type="ECO:0000259" key="2">
    <source>
        <dbReference type="Pfam" id="PF00144"/>
    </source>
</evidence>
<name>A0ABY9RAH9_9FLAO</name>
<dbReference type="GO" id="GO:0016787">
    <property type="term" value="F:hydrolase activity"/>
    <property type="evidence" value="ECO:0007669"/>
    <property type="project" value="UniProtKB-KW"/>
</dbReference>
<accession>A0ABY9RAH9</accession>
<evidence type="ECO:0000313" key="3">
    <source>
        <dbReference type="EMBL" id="WMW77679.1"/>
    </source>
</evidence>
<dbReference type="InterPro" id="IPR050491">
    <property type="entry name" value="AmpC-like"/>
</dbReference>
<dbReference type="PANTHER" id="PTHR46825">
    <property type="entry name" value="D-ALANYL-D-ALANINE-CARBOXYPEPTIDASE/ENDOPEPTIDASE AMPH"/>
    <property type="match status" value="1"/>
</dbReference>
<reference evidence="3" key="1">
    <citation type="submission" date="2023-09" db="EMBL/GenBank/DDBJ databases">
        <title>Flavobacterium sp. 20NA77.7 isolated from freshwater.</title>
        <authorList>
            <person name="Le V."/>
            <person name="Ko S.-R."/>
            <person name="Ahn C.-Y."/>
            <person name="Oh H.-M."/>
        </authorList>
    </citation>
    <scope>NUCLEOTIDE SEQUENCE</scope>
    <source>
        <strain evidence="3">20NA77.7</strain>
    </source>
</reference>
<feature type="chain" id="PRO_5046448618" evidence="1">
    <location>
        <begin position="19"/>
        <end position="437"/>
    </location>
</feature>
<protein>
    <submittedName>
        <fullName evidence="3">Serine hydrolase domain-containing protein</fullName>
        <ecNumber evidence="3">3.1.1.103</ecNumber>
    </submittedName>
</protein>
<sequence>MKNFISALLLFLSSLAIGQQDARYAKIDSLLTYLNKNNKFMGALTIREGDNVFFNKGYGFADVSKNREASRLTKYKIGSVTKTFTAVIVLQLIEEKKLSLQTKLNRFYPKIKNAEKITISDLLYQRTGIIDYINADSTMVKKVFEVNTKKDMLARIASYEPLFEPGSKFEYSNSNYYLLGCIIEEVTKKPYADNLNERIVSKINLKNTYYKASKIETSFNESYSYIFDGTKWEEIPEWDNNMAFAAGAITSTPADLTRFMRALFKDELISKKSLDVMKTLKDSYGMALVQFPFGQRKFYGHTGGIENFRAVVGYNPEDELGISLIVNGDNFNRNEIMIGILSIYYKVPYPFPTFAKIDPNQLVKYTGNYSSKEIPLKIVVAEKNGELTAQATGQPSFPLTYVKDTVFVFQTAGIEITFTENGFILKQGGAKFTYTKD</sequence>
<dbReference type="Proteomes" id="UP001180481">
    <property type="component" value="Chromosome"/>
</dbReference>
<dbReference type="EC" id="3.1.1.103" evidence="3"/>
<dbReference type="PANTHER" id="PTHR46825:SF9">
    <property type="entry name" value="BETA-LACTAMASE-RELATED DOMAIN-CONTAINING PROTEIN"/>
    <property type="match status" value="1"/>
</dbReference>
<dbReference type="RefSeq" id="WP_309532014.1">
    <property type="nucleotide sequence ID" value="NZ_CP133721.1"/>
</dbReference>
<feature type="domain" description="Beta-lactamase-related" evidence="2">
    <location>
        <begin position="43"/>
        <end position="333"/>
    </location>
</feature>
<evidence type="ECO:0000313" key="4">
    <source>
        <dbReference type="Proteomes" id="UP001180481"/>
    </source>
</evidence>